<reference evidence="2 3" key="1">
    <citation type="submission" date="2023-04" db="EMBL/GenBank/DDBJ databases">
        <title>Forest soil microbial communities from Buena Vista Peninsula, Colon Province, Panama.</title>
        <authorList>
            <person name="Bouskill N."/>
        </authorList>
    </citation>
    <scope>NUCLEOTIDE SEQUENCE [LARGE SCALE GENOMIC DNA]</scope>
    <source>
        <strain evidence="2 3">CFH S0262</strain>
    </source>
</reference>
<accession>A0ABT6M5P9</accession>
<organism evidence="2 3">
    <name type="scientific">Prescottella agglutinans</name>
    <dbReference type="NCBI Taxonomy" id="1644129"/>
    <lineage>
        <taxon>Bacteria</taxon>
        <taxon>Bacillati</taxon>
        <taxon>Actinomycetota</taxon>
        <taxon>Actinomycetes</taxon>
        <taxon>Mycobacteriales</taxon>
        <taxon>Nocardiaceae</taxon>
        <taxon>Prescottella</taxon>
    </lineage>
</organism>
<keyword evidence="3" id="KW-1185">Reference proteome</keyword>
<proteinExistence type="predicted"/>
<comment type="caution">
    <text evidence="2">The sequence shown here is derived from an EMBL/GenBank/DDBJ whole genome shotgun (WGS) entry which is preliminary data.</text>
</comment>
<evidence type="ECO:0000313" key="3">
    <source>
        <dbReference type="Proteomes" id="UP001160334"/>
    </source>
</evidence>
<sequence>MAAVTGDHAELTAELRALAETVLERLEPILQKVAAPVAAEQAGDADAGPACSTCSWCPLCALAAVIRGEQHDLVTLLAGQASVLLTALREALDAHDRAAGEAREAGEAAGAPSDSSAFVPITVTIKDREPR</sequence>
<dbReference type="EMBL" id="JARXVC010000002">
    <property type="protein sequence ID" value="MDH6279633.1"/>
    <property type="molecule type" value="Genomic_DNA"/>
</dbReference>
<feature type="region of interest" description="Disordered" evidence="1">
    <location>
        <begin position="96"/>
        <end position="131"/>
    </location>
</feature>
<gene>
    <name evidence="2" type="ORF">M2280_000842</name>
</gene>
<evidence type="ECO:0000256" key="1">
    <source>
        <dbReference type="SAM" id="MobiDB-lite"/>
    </source>
</evidence>
<feature type="compositionally biased region" description="Basic and acidic residues" evidence="1">
    <location>
        <begin position="96"/>
        <end position="106"/>
    </location>
</feature>
<name>A0ABT6M5P9_9NOCA</name>
<dbReference type="Proteomes" id="UP001160334">
    <property type="component" value="Unassembled WGS sequence"/>
</dbReference>
<evidence type="ECO:0000313" key="2">
    <source>
        <dbReference type="EMBL" id="MDH6279633.1"/>
    </source>
</evidence>
<protein>
    <submittedName>
        <fullName evidence="2">Uncharacterized protein</fullName>
    </submittedName>
</protein>